<dbReference type="Proteomes" id="UP000178606">
    <property type="component" value="Unassembled WGS sequence"/>
</dbReference>
<proteinExistence type="predicted"/>
<evidence type="ECO:0000256" key="1">
    <source>
        <dbReference type="SAM" id="MobiDB-lite"/>
    </source>
</evidence>
<dbReference type="EMBL" id="MFKF01000249">
    <property type="protein sequence ID" value="OGG48428.1"/>
    <property type="molecule type" value="Genomic_DNA"/>
</dbReference>
<evidence type="ECO:0000313" key="3">
    <source>
        <dbReference type="Proteomes" id="UP000178606"/>
    </source>
</evidence>
<feature type="compositionally biased region" description="Basic and acidic residues" evidence="1">
    <location>
        <begin position="192"/>
        <end position="201"/>
    </location>
</feature>
<feature type="region of interest" description="Disordered" evidence="1">
    <location>
        <begin position="190"/>
        <end position="258"/>
    </location>
</feature>
<name>A0A1F6CH09_HANXR</name>
<accession>A0A1F6CH09</accession>
<organism evidence="2 3">
    <name type="scientific">Handelsmanbacteria sp. (strain RIFCSPLOWO2_12_FULL_64_10)</name>
    <dbReference type="NCBI Taxonomy" id="1817868"/>
    <lineage>
        <taxon>Bacteria</taxon>
        <taxon>Candidatus Handelsmaniibacteriota</taxon>
    </lineage>
</organism>
<gene>
    <name evidence="2" type="ORF">A3F84_14680</name>
</gene>
<sequence length="303" mass="33553">MTWKSISDMVRELHTYPRPDVSDFRAAAGALAASAYGFEVVAEQPSLINVAALALVMRRLIVHRVTPGAIRTVDETDLHTLPGEPPRLLCGPWVLESRHPDRGEPLVENCPALAGYPLEGAIYLIGFGWPDGGYVARWVPRWGEDDIDTSVQPDDSPLVSDVDAHQAWAKEVARFTLILGLLLDAEGTPVEVEDRISEAGGKKRRGRPRPTRRDAGPGESPGPGAWVERRVSLSRPRQARAHIPPSERGSLPPGRAPATVEVRGHLKRQPYGPGRRERRWVYVKAYEARRWIAPRPLQVVVTK</sequence>
<protein>
    <submittedName>
        <fullName evidence="2">Uncharacterized protein</fullName>
    </submittedName>
</protein>
<comment type="caution">
    <text evidence="2">The sequence shown here is derived from an EMBL/GenBank/DDBJ whole genome shotgun (WGS) entry which is preliminary data.</text>
</comment>
<evidence type="ECO:0000313" key="2">
    <source>
        <dbReference type="EMBL" id="OGG48428.1"/>
    </source>
</evidence>
<dbReference type="AlphaFoldDB" id="A0A1F6CH09"/>
<reference evidence="2 3" key="1">
    <citation type="journal article" date="2016" name="Nat. Commun.">
        <title>Thousands of microbial genomes shed light on interconnected biogeochemical processes in an aquifer system.</title>
        <authorList>
            <person name="Anantharaman K."/>
            <person name="Brown C.T."/>
            <person name="Hug L.A."/>
            <person name="Sharon I."/>
            <person name="Castelle C.J."/>
            <person name="Probst A.J."/>
            <person name="Thomas B.C."/>
            <person name="Singh A."/>
            <person name="Wilkins M.J."/>
            <person name="Karaoz U."/>
            <person name="Brodie E.L."/>
            <person name="Williams K.H."/>
            <person name="Hubbard S.S."/>
            <person name="Banfield J.F."/>
        </authorList>
    </citation>
    <scope>NUCLEOTIDE SEQUENCE [LARGE SCALE GENOMIC DNA]</scope>
    <source>
        <strain evidence="3">RIFCSPLOWO2_12_FULL_64_10</strain>
    </source>
</reference>